<comment type="catalytic activity">
    <reaction evidence="8">
        <text>L-seryl-[protein] + ATP = O-phospho-L-seryl-[protein] + ADP + H(+)</text>
        <dbReference type="Rhea" id="RHEA:17989"/>
        <dbReference type="Rhea" id="RHEA-COMP:9863"/>
        <dbReference type="Rhea" id="RHEA-COMP:11604"/>
        <dbReference type="ChEBI" id="CHEBI:15378"/>
        <dbReference type="ChEBI" id="CHEBI:29999"/>
        <dbReference type="ChEBI" id="CHEBI:30616"/>
        <dbReference type="ChEBI" id="CHEBI:83421"/>
        <dbReference type="ChEBI" id="CHEBI:456216"/>
        <dbReference type="EC" id="2.7.11.1"/>
    </reaction>
</comment>
<dbReference type="Gene3D" id="1.10.510.10">
    <property type="entry name" value="Transferase(Phosphotransferase) domain 1"/>
    <property type="match status" value="1"/>
</dbReference>
<dbReference type="InterPro" id="IPR051131">
    <property type="entry name" value="NEK_Ser/Thr_kinase_NIMA"/>
</dbReference>
<keyword evidence="2" id="KW-0723">Serine/threonine-protein kinase</keyword>
<dbReference type="SMART" id="SM00220">
    <property type="entry name" value="S_TKc"/>
    <property type="match status" value="1"/>
</dbReference>
<keyword evidence="4" id="KW-0547">Nucleotide-binding</keyword>
<feature type="domain" description="Protein kinase" evidence="9">
    <location>
        <begin position="18"/>
        <end position="182"/>
    </location>
</feature>
<sequence length="182" mass="20817">MLLRIDTVLAGERSENQYEVKSFIGNGMNGEVYKVLDHSDNSIKAIKVSSDALMLEREAEAAKKIIHPNVTRYFEYREVVADGSKVHYIVMEYVPDGDMRRRINKQLESGRFFAFDLLLDWMSQLASGLSAINDSLIHRDLKPENILFSKDTPKISDFGLSKYVEEATRTQTYKGEGTHPYM</sequence>
<evidence type="ECO:0000259" key="9">
    <source>
        <dbReference type="PROSITE" id="PS50011"/>
    </source>
</evidence>
<organism evidence="10">
    <name type="scientific">marine sediment metagenome</name>
    <dbReference type="NCBI Taxonomy" id="412755"/>
    <lineage>
        <taxon>unclassified sequences</taxon>
        <taxon>metagenomes</taxon>
        <taxon>ecological metagenomes</taxon>
    </lineage>
</organism>
<dbReference type="PANTHER" id="PTHR44899">
    <property type="entry name" value="CAMK FAMILY PROTEIN KINASE"/>
    <property type="match status" value="1"/>
</dbReference>
<dbReference type="PANTHER" id="PTHR44899:SF10">
    <property type="entry name" value="NIMA-RELATED KINASE 2"/>
    <property type="match status" value="1"/>
</dbReference>
<dbReference type="GO" id="GO:0004674">
    <property type="term" value="F:protein serine/threonine kinase activity"/>
    <property type="evidence" value="ECO:0007669"/>
    <property type="project" value="UniProtKB-KW"/>
</dbReference>
<dbReference type="SUPFAM" id="SSF56112">
    <property type="entry name" value="Protein kinase-like (PK-like)"/>
    <property type="match status" value="1"/>
</dbReference>
<name>X0WPJ5_9ZZZZ</name>
<dbReference type="GO" id="GO:0005524">
    <property type="term" value="F:ATP binding"/>
    <property type="evidence" value="ECO:0007669"/>
    <property type="project" value="UniProtKB-KW"/>
</dbReference>
<dbReference type="PROSITE" id="PS50011">
    <property type="entry name" value="PROTEIN_KINASE_DOM"/>
    <property type="match status" value="1"/>
</dbReference>
<dbReference type="InterPro" id="IPR011009">
    <property type="entry name" value="Kinase-like_dom_sf"/>
</dbReference>
<evidence type="ECO:0000256" key="7">
    <source>
        <dbReference type="ARBA" id="ARBA00047899"/>
    </source>
</evidence>
<evidence type="ECO:0000256" key="6">
    <source>
        <dbReference type="ARBA" id="ARBA00022840"/>
    </source>
</evidence>
<evidence type="ECO:0000256" key="1">
    <source>
        <dbReference type="ARBA" id="ARBA00012513"/>
    </source>
</evidence>
<protein>
    <recommendedName>
        <fullName evidence="1">non-specific serine/threonine protein kinase</fullName>
        <ecNumber evidence="1">2.7.11.1</ecNumber>
    </recommendedName>
</protein>
<dbReference type="PROSITE" id="PS00108">
    <property type="entry name" value="PROTEIN_KINASE_ST"/>
    <property type="match status" value="1"/>
</dbReference>
<evidence type="ECO:0000313" key="10">
    <source>
        <dbReference type="EMBL" id="GAG26428.1"/>
    </source>
</evidence>
<evidence type="ECO:0000256" key="3">
    <source>
        <dbReference type="ARBA" id="ARBA00022679"/>
    </source>
</evidence>
<proteinExistence type="predicted"/>
<keyword evidence="6" id="KW-0067">ATP-binding</keyword>
<accession>X0WPJ5</accession>
<gene>
    <name evidence="10" type="ORF">S01H1_51870</name>
</gene>
<evidence type="ECO:0000256" key="5">
    <source>
        <dbReference type="ARBA" id="ARBA00022777"/>
    </source>
</evidence>
<evidence type="ECO:0000256" key="8">
    <source>
        <dbReference type="ARBA" id="ARBA00048679"/>
    </source>
</evidence>
<evidence type="ECO:0000256" key="4">
    <source>
        <dbReference type="ARBA" id="ARBA00022741"/>
    </source>
</evidence>
<dbReference type="EC" id="2.7.11.1" evidence="1"/>
<keyword evidence="5" id="KW-0418">Kinase</keyword>
<dbReference type="InterPro" id="IPR008271">
    <property type="entry name" value="Ser/Thr_kinase_AS"/>
</dbReference>
<dbReference type="InterPro" id="IPR000719">
    <property type="entry name" value="Prot_kinase_dom"/>
</dbReference>
<keyword evidence="3" id="KW-0808">Transferase</keyword>
<evidence type="ECO:0000256" key="2">
    <source>
        <dbReference type="ARBA" id="ARBA00022527"/>
    </source>
</evidence>
<comment type="catalytic activity">
    <reaction evidence="7">
        <text>L-threonyl-[protein] + ATP = O-phospho-L-threonyl-[protein] + ADP + H(+)</text>
        <dbReference type="Rhea" id="RHEA:46608"/>
        <dbReference type="Rhea" id="RHEA-COMP:11060"/>
        <dbReference type="Rhea" id="RHEA-COMP:11605"/>
        <dbReference type="ChEBI" id="CHEBI:15378"/>
        <dbReference type="ChEBI" id="CHEBI:30013"/>
        <dbReference type="ChEBI" id="CHEBI:30616"/>
        <dbReference type="ChEBI" id="CHEBI:61977"/>
        <dbReference type="ChEBI" id="CHEBI:456216"/>
        <dbReference type="EC" id="2.7.11.1"/>
    </reaction>
</comment>
<feature type="non-terminal residue" evidence="10">
    <location>
        <position position="182"/>
    </location>
</feature>
<reference evidence="10" key="1">
    <citation type="journal article" date="2014" name="Front. Microbiol.">
        <title>High frequency of phylogenetically diverse reductive dehalogenase-homologous genes in deep subseafloor sedimentary metagenomes.</title>
        <authorList>
            <person name="Kawai M."/>
            <person name="Futagami T."/>
            <person name="Toyoda A."/>
            <person name="Takaki Y."/>
            <person name="Nishi S."/>
            <person name="Hori S."/>
            <person name="Arai W."/>
            <person name="Tsubouchi T."/>
            <person name="Morono Y."/>
            <person name="Uchiyama I."/>
            <person name="Ito T."/>
            <person name="Fujiyama A."/>
            <person name="Inagaki F."/>
            <person name="Takami H."/>
        </authorList>
    </citation>
    <scope>NUCLEOTIDE SEQUENCE</scope>
    <source>
        <strain evidence="10">Expedition CK06-06</strain>
    </source>
</reference>
<dbReference type="AlphaFoldDB" id="X0WPJ5"/>
<dbReference type="Pfam" id="PF00069">
    <property type="entry name" value="Pkinase"/>
    <property type="match status" value="1"/>
</dbReference>
<comment type="caution">
    <text evidence="10">The sequence shown here is derived from an EMBL/GenBank/DDBJ whole genome shotgun (WGS) entry which is preliminary data.</text>
</comment>
<dbReference type="EMBL" id="BARS01033503">
    <property type="protein sequence ID" value="GAG26428.1"/>
    <property type="molecule type" value="Genomic_DNA"/>
</dbReference>